<accession>A0A3M7QAD1</accession>
<proteinExistence type="predicted"/>
<dbReference type="SUPFAM" id="SSF48726">
    <property type="entry name" value="Immunoglobulin"/>
    <property type="match status" value="1"/>
</dbReference>
<dbReference type="EMBL" id="REGN01006852">
    <property type="protein sequence ID" value="RNA08124.1"/>
    <property type="molecule type" value="Genomic_DNA"/>
</dbReference>
<dbReference type="PROSITE" id="PS50835">
    <property type="entry name" value="IG_LIKE"/>
    <property type="match status" value="1"/>
</dbReference>
<dbReference type="InterPro" id="IPR007110">
    <property type="entry name" value="Ig-like_dom"/>
</dbReference>
<dbReference type="InterPro" id="IPR013783">
    <property type="entry name" value="Ig-like_fold"/>
</dbReference>
<gene>
    <name evidence="3" type="ORF">BpHYR1_001143</name>
</gene>
<organism evidence="3 4">
    <name type="scientific">Brachionus plicatilis</name>
    <name type="common">Marine rotifer</name>
    <name type="synonym">Brachionus muelleri</name>
    <dbReference type="NCBI Taxonomy" id="10195"/>
    <lineage>
        <taxon>Eukaryota</taxon>
        <taxon>Metazoa</taxon>
        <taxon>Spiralia</taxon>
        <taxon>Gnathifera</taxon>
        <taxon>Rotifera</taxon>
        <taxon>Eurotatoria</taxon>
        <taxon>Monogononta</taxon>
        <taxon>Pseudotrocha</taxon>
        <taxon>Ploima</taxon>
        <taxon>Brachionidae</taxon>
        <taxon>Brachionus</taxon>
    </lineage>
</organism>
<name>A0A3M7QAD1_BRAPC</name>
<evidence type="ECO:0000313" key="3">
    <source>
        <dbReference type="EMBL" id="RNA08124.1"/>
    </source>
</evidence>
<reference evidence="3 4" key="1">
    <citation type="journal article" date="2018" name="Sci. Rep.">
        <title>Genomic signatures of local adaptation to the degree of environmental predictability in rotifers.</title>
        <authorList>
            <person name="Franch-Gras L."/>
            <person name="Hahn C."/>
            <person name="Garcia-Roger E.M."/>
            <person name="Carmona M.J."/>
            <person name="Serra M."/>
            <person name="Gomez A."/>
        </authorList>
    </citation>
    <scope>NUCLEOTIDE SEQUENCE [LARGE SCALE GENOMIC DNA]</scope>
    <source>
        <strain evidence="3">HYR1</strain>
    </source>
</reference>
<keyword evidence="1" id="KW-0393">Immunoglobulin domain</keyword>
<dbReference type="Pfam" id="PF07679">
    <property type="entry name" value="I-set"/>
    <property type="match status" value="1"/>
</dbReference>
<dbReference type="FunFam" id="2.60.40.10:FF:000107">
    <property type="entry name" value="Myosin, light chain kinase a"/>
    <property type="match status" value="1"/>
</dbReference>
<evidence type="ECO:0000313" key="4">
    <source>
        <dbReference type="Proteomes" id="UP000276133"/>
    </source>
</evidence>
<dbReference type="InterPro" id="IPR013098">
    <property type="entry name" value="Ig_I-set"/>
</dbReference>
<feature type="non-terminal residue" evidence="3">
    <location>
        <position position="1"/>
    </location>
</feature>
<dbReference type="CDD" id="cd00096">
    <property type="entry name" value="Ig"/>
    <property type="match status" value="1"/>
</dbReference>
<comment type="caution">
    <text evidence="3">The sequence shown here is derived from an EMBL/GenBank/DDBJ whole genome shotgun (WGS) entry which is preliminary data.</text>
</comment>
<dbReference type="Gene3D" id="2.60.40.10">
    <property type="entry name" value="Immunoglobulins"/>
    <property type="match status" value="1"/>
</dbReference>
<dbReference type="Proteomes" id="UP000276133">
    <property type="component" value="Unassembled WGS sequence"/>
</dbReference>
<evidence type="ECO:0000259" key="2">
    <source>
        <dbReference type="PROSITE" id="PS50835"/>
    </source>
</evidence>
<sequence length="89" mass="9976">EFIKKLVDAEGSIGGQVSYRVEFEGKPNPEVKWLKNGIELSETNRYQIITEQFSSILTIKQLSDAENNQLVSCVISNPLGKETSEAFIK</sequence>
<protein>
    <submittedName>
        <fullName evidence="3">Expressed conserved</fullName>
    </submittedName>
</protein>
<dbReference type="OrthoDB" id="5969272at2759"/>
<dbReference type="AlphaFoldDB" id="A0A3M7QAD1"/>
<feature type="non-terminal residue" evidence="3">
    <location>
        <position position="89"/>
    </location>
</feature>
<evidence type="ECO:0000256" key="1">
    <source>
        <dbReference type="ARBA" id="ARBA00023319"/>
    </source>
</evidence>
<dbReference type="STRING" id="10195.A0A3M7QAD1"/>
<keyword evidence="4" id="KW-1185">Reference proteome</keyword>
<feature type="domain" description="Ig-like" evidence="2">
    <location>
        <begin position="14"/>
        <end position="89"/>
    </location>
</feature>
<dbReference type="InterPro" id="IPR036179">
    <property type="entry name" value="Ig-like_dom_sf"/>
</dbReference>